<evidence type="ECO:0000256" key="2">
    <source>
        <dbReference type="ARBA" id="ARBA00022737"/>
    </source>
</evidence>
<dbReference type="SMART" id="SM00369">
    <property type="entry name" value="LRR_TYP"/>
    <property type="match status" value="3"/>
</dbReference>
<evidence type="ECO:0000256" key="1">
    <source>
        <dbReference type="ARBA" id="ARBA00022614"/>
    </source>
</evidence>
<dbReference type="PANTHER" id="PTHR48051:SF13">
    <property type="entry name" value="LEUCINE-RICH REPEAT-CONTAINING PROTEIN 30"/>
    <property type="match status" value="1"/>
</dbReference>
<feature type="chain" id="PRO_5045960062" evidence="3">
    <location>
        <begin position="20"/>
        <end position="345"/>
    </location>
</feature>
<dbReference type="InterPro" id="IPR032675">
    <property type="entry name" value="LRR_dom_sf"/>
</dbReference>
<evidence type="ECO:0000313" key="5">
    <source>
        <dbReference type="Proteomes" id="UP001244640"/>
    </source>
</evidence>
<organism evidence="4 5">
    <name type="scientific">Sphingobacterium zeae</name>
    <dbReference type="NCBI Taxonomy" id="1776859"/>
    <lineage>
        <taxon>Bacteria</taxon>
        <taxon>Pseudomonadati</taxon>
        <taxon>Bacteroidota</taxon>
        <taxon>Sphingobacteriia</taxon>
        <taxon>Sphingobacteriales</taxon>
        <taxon>Sphingobacteriaceae</taxon>
        <taxon>Sphingobacterium</taxon>
    </lineage>
</organism>
<evidence type="ECO:0000313" key="4">
    <source>
        <dbReference type="EMBL" id="MDQ1151793.1"/>
    </source>
</evidence>
<accession>A0ABU0UAA8</accession>
<dbReference type="Gene3D" id="3.80.10.10">
    <property type="entry name" value="Ribonuclease Inhibitor"/>
    <property type="match status" value="1"/>
</dbReference>
<dbReference type="Proteomes" id="UP001244640">
    <property type="component" value="Unassembled WGS sequence"/>
</dbReference>
<sequence length="345" mass="38642">MKKYIIVFSLSLLTLSVSAQKKKKKEVPPPAVNPIPEAQRVIEQAGTSESMEAGMITMPMRAANQVRIKKTDGQELTLENFEELLNTDLSQIQTLSLSSSISGKKLDSGILQKVVDEGGQLEELEINNLTITRFPEIKTVHPTLKRITLSKNELSTLPENISNLTALEEFDCNNPLTTLPASFAQLKNLKQLGLNGNLFTAFPKEIFSLGKLNFLSLSGHYKSETKLNDLPDLFEQLPELKQIGIENAGLTTLPKSIATLKNLEKANFSFNQFTSFPAALQNNPKLVYVPFTNNPLQWEPFLASVKKIKWSGLFFLNDTGLTKKQYEQVQQILSKTDVYYDEMND</sequence>
<dbReference type="InterPro" id="IPR050216">
    <property type="entry name" value="LRR_domain-containing"/>
</dbReference>
<dbReference type="RefSeq" id="WP_307187227.1">
    <property type="nucleotide sequence ID" value="NZ_JAUTBA010000001.1"/>
</dbReference>
<keyword evidence="3" id="KW-0732">Signal</keyword>
<proteinExistence type="predicted"/>
<dbReference type="InterPro" id="IPR003591">
    <property type="entry name" value="Leu-rich_rpt_typical-subtyp"/>
</dbReference>
<gene>
    <name evidence="4" type="ORF">QE382_003777</name>
</gene>
<comment type="caution">
    <text evidence="4">The sequence shown here is derived from an EMBL/GenBank/DDBJ whole genome shotgun (WGS) entry which is preliminary data.</text>
</comment>
<dbReference type="PANTHER" id="PTHR48051">
    <property type="match status" value="1"/>
</dbReference>
<keyword evidence="2" id="KW-0677">Repeat</keyword>
<keyword evidence="5" id="KW-1185">Reference proteome</keyword>
<dbReference type="EMBL" id="JAUTBA010000001">
    <property type="protein sequence ID" value="MDQ1151793.1"/>
    <property type="molecule type" value="Genomic_DNA"/>
</dbReference>
<name>A0ABU0UAA8_9SPHI</name>
<protein>
    <submittedName>
        <fullName evidence="4">Leucine-rich repeat (LRR) protein</fullName>
    </submittedName>
</protein>
<feature type="signal peptide" evidence="3">
    <location>
        <begin position="1"/>
        <end position="19"/>
    </location>
</feature>
<evidence type="ECO:0000256" key="3">
    <source>
        <dbReference type="SAM" id="SignalP"/>
    </source>
</evidence>
<reference evidence="4 5" key="1">
    <citation type="submission" date="2023-07" db="EMBL/GenBank/DDBJ databases">
        <title>Functional and genomic diversity of the sorghum phyllosphere microbiome.</title>
        <authorList>
            <person name="Shade A."/>
        </authorList>
    </citation>
    <scope>NUCLEOTIDE SEQUENCE [LARGE SCALE GENOMIC DNA]</scope>
    <source>
        <strain evidence="4 5">SORGH_AS_0892</strain>
    </source>
</reference>
<dbReference type="SUPFAM" id="SSF52058">
    <property type="entry name" value="L domain-like"/>
    <property type="match status" value="1"/>
</dbReference>
<keyword evidence="1" id="KW-0433">Leucine-rich repeat</keyword>